<evidence type="ECO:0000313" key="4">
    <source>
        <dbReference type="EMBL" id="QHN36881.1"/>
    </source>
</evidence>
<keyword evidence="5" id="KW-1185">Reference proteome</keyword>
<keyword evidence="2" id="KW-0233">DNA recombination</keyword>
<dbReference type="RefSeq" id="WP_260840156.1">
    <property type="nucleotide sequence ID" value="NZ_CP045809.1"/>
</dbReference>
<evidence type="ECO:0000259" key="3">
    <source>
        <dbReference type="PROSITE" id="PS51737"/>
    </source>
</evidence>
<dbReference type="InterPro" id="IPR050639">
    <property type="entry name" value="SSR_resolvase"/>
</dbReference>
<sequence>MGKRALIVIRLSRVTDATTSPERQLDACRELCEQRGYEVVGVAEDLDVSAGATTPFNRPKLGPWLANRHHEIDVLVMYRMDRLVRRLLDLADVIRWGQAHDVAIVSATEAFLDLTAPFGDIVAMLVAKTAEMELEAISARNASASHHNIRSGKWRGGIAPWGYIPEKGEDNVRRLVQDPQQVAVIQEVVERVLAGEPLRPIAADLTARGVLTPKDRMNEIKGRDTKGYAWASQRMKESLTSRTMLGQIVTRDPVVDARGQIQRDDKGHRILGPEFVVTGDDGLPVVRAEPILTREIFDRVGAALAARSVDRTATTTSGLLLRVLFCGECGRPAYRLKGGPGRMPRYRCAYAQDKKGAAGIEGPCDNRSIPLEWADDEVERHVLDRVGPMERMMRVWFSGDDSRGELAEVDELLTDLVDQLGTGAFKRGTPQRERLDARIAALTERQESLRSKPIKAPGWRYEGTGETVKDWWEQADSATRTAWLRDAGVRVTWRSHTANGRTKLDDFVIDLGSGPDLDAAALPGPIAAMAEARAAGGWDADGWASIPEALAGRYWRDGADADADVVDGP</sequence>
<proteinExistence type="predicted"/>
<accession>A0ABX6IP37</accession>
<dbReference type="InterPro" id="IPR036162">
    <property type="entry name" value="Resolvase-like_N_sf"/>
</dbReference>
<dbReference type="Pfam" id="PF07508">
    <property type="entry name" value="Recombinase"/>
    <property type="match status" value="1"/>
</dbReference>
<name>A0ABX6IP37_9ACTN</name>
<keyword evidence="1" id="KW-0238">DNA-binding</keyword>
<dbReference type="SUPFAM" id="SSF53041">
    <property type="entry name" value="Resolvase-like"/>
    <property type="match status" value="1"/>
</dbReference>
<evidence type="ECO:0000256" key="2">
    <source>
        <dbReference type="ARBA" id="ARBA00023172"/>
    </source>
</evidence>
<dbReference type="Pfam" id="PF13408">
    <property type="entry name" value="Zn_ribbon_recom"/>
    <property type="match status" value="1"/>
</dbReference>
<evidence type="ECO:0000256" key="1">
    <source>
        <dbReference type="ARBA" id="ARBA00023125"/>
    </source>
</evidence>
<dbReference type="InterPro" id="IPR025827">
    <property type="entry name" value="Zn_ribbon_recom_dom"/>
</dbReference>
<dbReference type="CDD" id="cd00338">
    <property type="entry name" value="Ser_Recombinase"/>
    <property type="match status" value="1"/>
</dbReference>
<dbReference type="Pfam" id="PF00239">
    <property type="entry name" value="Resolvase"/>
    <property type="match status" value="1"/>
</dbReference>
<dbReference type="EMBL" id="CP045809">
    <property type="protein sequence ID" value="QHN36881.1"/>
    <property type="molecule type" value="Genomic_DNA"/>
</dbReference>
<dbReference type="Proteomes" id="UP001059836">
    <property type="component" value="Chromosome"/>
</dbReference>
<dbReference type="Gene3D" id="3.90.1750.20">
    <property type="entry name" value="Putative Large Serine Recombinase, Chain B, Domain 2"/>
    <property type="match status" value="1"/>
</dbReference>
<dbReference type="PROSITE" id="PS51737">
    <property type="entry name" value="RECOMBINASE_DNA_BIND"/>
    <property type="match status" value="1"/>
</dbReference>
<dbReference type="SMART" id="SM00857">
    <property type="entry name" value="Resolvase"/>
    <property type="match status" value="1"/>
</dbReference>
<dbReference type="InterPro" id="IPR006119">
    <property type="entry name" value="Resolv_N"/>
</dbReference>
<dbReference type="PANTHER" id="PTHR30461:SF2">
    <property type="entry name" value="SERINE RECOMBINASE PINE-RELATED"/>
    <property type="match status" value="1"/>
</dbReference>
<dbReference type="PANTHER" id="PTHR30461">
    <property type="entry name" value="DNA-INVERTASE FROM LAMBDOID PROPHAGE"/>
    <property type="match status" value="1"/>
</dbReference>
<dbReference type="InterPro" id="IPR038109">
    <property type="entry name" value="DNA_bind_recomb_sf"/>
</dbReference>
<dbReference type="InterPro" id="IPR011109">
    <property type="entry name" value="DNA_bind_recombinase_dom"/>
</dbReference>
<reference evidence="4" key="1">
    <citation type="journal article" date="2021" name="Nat. Microbiol.">
        <title>Cocultivation of an ultrasmall environmental parasitic bacterium with lytic ability against bacteria associated with wastewater foams.</title>
        <authorList>
            <person name="Batinovic S."/>
            <person name="Rose J.J.A."/>
            <person name="Ratcliffe J."/>
            <person name="Seviour R.J."/>
            <person name="Petrovski S."/>
        </authorList>
    </citation>
    <scope>NUCLEOTIDE SEQUENCE</scope>
    <source>
        <strain evidence="4">CON9</strain>
    </source>
</reference>
<dbReference type="Gene3D" id="3.40.50.1390">
    <property type="entry name" value="Resolvase, N-terminal catalytic domain"/>
    <property type="match status" value="1"/>
</dbReference>
<organism evidence="4 5">
    <name type="scientific">Gordonia pseudamarae</name>
    <dbReference type="NCBI Taxonomy" id="2831662"/>
    <lineage>
        <taxon>Bacteria</taxon>
        <taxon>Bacillati</taxon>
        <taxon>Actinomycetota</taxon>
        <taxon>Actinomycetes</taxon>
        <taxon>Mycobacteriales</taxon>
        <taxon>Gordoniaceae</taxon>
        <taxon>Gordonia</taxon>
    </lineage>
</organism>
<protein>
    <submittedName>
        <fullName evidence="4">Recombinase family protein</fullName>
    </submittedName>
</protein>
<evidence type="ECO:0000313" key="5">
    <source>
        <dbReference type="Proteomes" id="UP001059836"/>
    </source>
</evidence>
<feature type="domain" description="Recombinase" evidence="3">
    <location>
        <begin position="160"/>
        <end position="310"/>
    </location>
</feature>
<gene>
    <name evidence="4" type="ORF">GII31_20245</name>
</gene>